<feature type="compositionally biased region" description="Low complexity" evidence="1">
    <location>
        <begin position="26"/>
        <end position="36"/>
    </location>
</feature>
<evidence type="ECO:0000313" key="3">
    <source>
        <dbReference type="Proteomes" id="UP000027265"/>
    </source>
</evidence>
<protein>
    <submittedName>
        <fullName evidence="2">Uncharacterized protein</fullName>
    </submittedName>
</protein>
<name>A0A067PLK8_9AGAM</name>
<feature type="compositionally biased region" description="Polar residues" evidence="1">
    <location>
        <begin position="38"/>
        <end position="48"/>
    </location>
</feature>
<evidence type="ECO:0000313" key="2">
    <source>
        <dbReference type="EMBL" id="KDQ51902.1"/>
    </source>
</evidence>
<proteinExistence type="predicted"/>
<feature type="region of interest" description="Disordered" evidence="1">
    <location>
        <begin position="26"/>
        <end position="48"/>
    </location>
</feature>
<evidence type="ECO:0000256" key="1">
    <source>
        <dbReference type="SAM" id="MobiDB-lite"/>
    </source>
</evidence>
<dbReference type="InParanoid" id="A0A067PLK8"/>
<reference evidence="3" key="1">
    <citation type="journal article" date="2014" name="Proc. Natl. Acad. Sci. U.S.A.">
        <title>Extensive sampling of basidiomycete genomes demonstrates inadequacy of the white-rot/brown-rot paradigm for wood decay fungi.</title>
        <authorList>
            <person name="Riley R."/>
            <person name="Salamov A.A."/>
            <person name="Brown D.W."/>
            <person name="Nagy L.G."/>
            <person name="Floudas D."/>
            <person name="Held B.W."/>
            <person name="Levasseur A."/>
            <person name="Lombard V."/>
            <person name="Morin E."/>
            <person name="Otillar R."/>
            <person name="Lindquist E.A."/>
            <person name="Sun H."/>
            <person name="LaButti K.M."/>
            <person name="Schmutz J."/>
            <person name="Jabbour D."/>
            <person name="Luo H."/>
            <person name="Baker S.E."/>
            <person name="Pisabarro A.G."/>
            <person name="Walton J.D."/>
            <person name="Blanchette R.A."/>
            <person name="Henrissat B."/>
            <person name="Martin F."/>
            <person name="Cullen D."/>
            <person name="Hibbett D.S."/>
            <person name="Grigoriev I.V."/>
        </authorList>
    </citation>
    <scope>NUCLEOTIDE SEQUENCE [LARGE SCALE GENOMIC DNA]</scope>
    <source>
        <strain evidence="3">MUCL 33604</strain>
    </source>
</reference>
<dbReference type="HOGENOM" id="CLU_2542879_0_0_1"/>
<dbReference type="EMBL" id="KL197744">
    <property type="protein sequence ID" value="KDQ51902.1"/>
    <property type="molecule type" value="Genomic_DNA"/>
</dbReference>
<sequence>MQLHTCPLSILGTLGTIRAHACLVKSPHSSTSSKPPCFTNSPDAPSNHSKAIDDAIQGHLLASSALQSRRFTSPPTVVDVDLR</sequence>
<dbReference type="Proteomes" id="UP000027265">
    <property type="component" value="Unassembled WGS sequence"/>
</dbReference>
<keyword evidence="3" id="KW-1185">Reference proteome</keyword>
<dbReference type="AlphaFoldDB" id="A0A067PLK8"/>
<accession>A0A067PLK8</accession>
<gene>
    <name evidence="2" type="ORF">JAAARDRAFT_496182</name>
</gene>
<organism evidence="2 3">
    <name type="scientific">Jaapia argillacea MUCL 33604</name>
    <dbReference type="NCBI Taxonomy" id="933084"/>
    <lineage>
        <taxon>Eukaryota</taxon>
        <taxon>Fungi</taxon>
        <taxon>Dikarya</taxon>
        <taxon>Basidiomycota</taxon>
        <taxon>Agaricomycotina</taxon>
        <taxon>Agaricomycetes</taxon>
        <taxon>Agaricomycetidae</taxon>
        <taxon>Jaapiales</taxon>
        <taxon>Jaapiaceae</taxon>
        <taxon>Jaapia</taxon>
    </lineage>
</organism>